<keyword evidence="2" id="KW-1185">Reference proteome</keyword>
<protein>
    <submittedName>
        <fullName evidence="1">Uncharacterized protein</fullName>
    </submittedName>
</protein>
<evidence type="ECO:0000313" key="1">
    <source>
        <dbReference type="EMBL" id="QQP54599.1"/>
    </source>
</evidence>
<dbReference type="AlphaFoldDB" id="A0A7T8KES9"/>
<evidence type="ECO:0000313" key="2">
    <source>
        <dbReference type="Proteomes" id="UP000595437"/>
    </source>
</evidence>
<proteinExistence type="predicted"/>
<dbReference type="Proteomes" id="UP000595437">
    <property type="component" value="Chromosome 5"/>
</dbReference>
<organism evidence="1 2">
    <name type="scientific">Caligus rogercresseyi</name>
    <name type="common">Sea louse</name>
    <dbReference type="NCBI Taxonomy" id="217165"/>
    <lineage>
        <taxon>Eukaryota</taxon>
        <taxon>Metazoa</taxon>
        <taxon>Ecdysozoa</taxon>
        <taxon>Arthropoda</taxon>
        <taxon>Crustacea</taxon>
        <taxon>Multicrustacea</taxon>
        <taxon>Hexanauplia</taxon>
        <taxon>Copepoda</taxon>
        <taxon>Siphonostomatoida</taxon>
        <taxon>Caligidae</taxon>
        <taxon>Caligus</taxon>
    </lineage>
</organism>
<reference evidence="2" key="1">
    <citation type="submission" date="2021-01" db="EMBL/GenBank/DDBJ databases">
        <title>Caligus Genome Assembly.</title>
        <authorList>
            <person name="Gallardo-Escarate C."/>
        </authorList>
    </citation>
    <scope>NUCLEOTIDE SEQUENCE [LARGE SCALE GENOMIC DNA]</scope>
</reference>
<sequence>GIGHFIEYLNDDNLAIVKAKKLFKDLKLLGQLAFIKGNFTQLVRAISRLQERLPLTESIGILEMVQMQLTVEPFASKLKSVLEKNLDFEKIKFNSRILKRETLRLKDDPKLPFLFSCASITLWTAKGLTERHIKDMLILSGTMIT</sequence>
<accession>A0A7T8KES9</accession>
<feature type="non-terminal residue" evidence="1">
    <location>
        <position position="1"/>
    </location>
</feature>
<name>A0A7T8KES9_CALRO</name>
<gene>
    <name evidence="1" type="ORF">FKW44_007483</name>
</gene>
<dbReference type="OrthoDB" id="6596666at2759"/>
<dbReference type="EMBL" id="CP045894">
    <property type="protein sequence ID" value="QQP54599.1"/>
    <property type="molecule type" value="Genomic_DNA"/>
</dbReference>